<dbReference type="EMBL" id="HACA01019094">
    <property type="protein sequence ID" value="CDW36455.1"/>
    <property type="molecule type" value="Transcribed_RNA"/>
</dbReference>
<proteinExistence type="predicted"/>
<evidence type="ECO:0000313" key="1">
    <source>
        <dbReference type="EMBL" id="CDW36455.1"/>
    </source>
</evidence>
<reference evidence="1" key="1">
    <citation type="submission" date="2014-05" db="EMBL/GenBank/DDBJ databases">
        <authorList>
            <person name="Chronopoulou M."/>
        </authorList>
    </citation>
    <scope>NUCLEOTIDE SEQUENCE</scope>
    <source>
        <tissue evidence="1">Whole organism</tissue>
    </source>
</reference>
<dbReference type="EMBL" id="HACA01019093">
    <property type="protein sequence ID" value="CDW36454.1"/>
    <property type="molecule type" value="Transcribed_RNA"/>
</dbReference>
<accession>A0A0K2UEI6</accession>
<sequence>MYGKLDFYDSLF</sequence>
<protein>
    <submittedName>
        <fullName evidence="1">Uncharacterized protein</fullName>
    </submittedName>
</protein>
<organism evidence="1">
    <name type="scientific">Lepeophtheirus salmonis</name>
    <name type="common">Salmon louse</name>
    <name type="synonym">Caligus salmonis</name>
    <dbReference type="NCBI Taxonomy" id="72036"/>
    <lineage>
        <taxon>Eukaryota</taxon>
        <taxon>Metazoa</taxon>
        <taxon>Ecdysozoa</taxon>
        <taxon>Arthropoda</taxon>
        <taxon>Crustacea</taxon>
        <taxon>Multicrustacea</taxon>
        <taxon>Hexanauplia</taxon>
        <taxon>Copepoda</taxon>
        <taxon>Siphonostomatoida</taxon>
        <taxon>Caligidae</taxon>
        <taxon>Lepeophtheirus</taxon>
    </lineage>
</organism>
<name>A0A0K2UEI6_LEPSM</name>